<evidence type="ECO:0000313" key="3">
    <source>
        <dbReference type="Proteomes" id="UP001597478"/>
    </source>
</evidence>
<sequence length="279" mass="29398">MRKTAMAASGFALVLALTACGGDDGGSNDSAVGGGEAGTNLFTDPAKLAEAASQQTAASKSSKFTMQMNMAGQQMSAQGEGSYAGENTAVAMTMDMAGQQMEMRFVDQTMYMKLPQQLSAQTGGKPWVKISAEGTDPLSQQLGGQLDQMAAQSDPSKSLEYVKQAGNIVSSEETTLDGQQVTHYTVELDFKKIADQMAAGGLTQEQIAQLSGKIDKLPMQLWLNSDQLPVQVSMDMTKIMEAAGAGNQKAEMVMKYTDWGAPVNVEAPPASEVGELPSN</sequence>
<evidence type="ECO:0008006" key="4">
    <source>
        <dbReference type="Google" id="ProtNLM"/>
    </source>
</evidence>
<feature type="signal peptide" evidence="1">
    <location>
        <begin position="1"/>
        <end position="21"/>
    </location>
</feature>
<dbReference type="Gene3D" id="2.50.20.20">
    <property type="match status" value="1"/>
</dbReference>
<dbReference type="PROSITE" id="PS51257">
    <property type="entry name" value="PROKAR_LIPOPROTEIN"/>
    <property type="match status" value="1"/>
</dbReference>
<accession>A0ABW5WFV6</accession>
<dbReference type="EMBL" id="JBHUOF010000039">
    <property type="protein sequence ID" value="MFD2801935.1"/>
    <property type="molecule type" value="Genomic_DNA"/>
</dbReference>
<evidence type="ECO:0000313" key="2">
    <source>
        <dbReference type="EMBL" id="MFD2801935.1"/>
    </source>
</evidence>
<reference evidence="3" key="1">
    <citation type="journal article" date="2019" name="Int. J. Syst. Evol. Microbiol.">
        <title>The Global Catalogue of Microorganisms (GCM) 10K type strain sequencing project: providing services to taxonomists for standard genome sequencing and annotation.</title>
        <authorList>
            <consortium name="The Broad Institute Genomics Platform"/>
            <consortium name="The Broad Institute Genome Sequencing Center for Infectious Disease"/>
            <person name="Wu L."/>
            <person name="Ma J."/>
        </authorList>
    </citation>
    <scope>NUCLEOTIDE SEQUENCE [LARGE SCALE GENOMIC DNA]</scope>
    <source>
        <strain evidence="3">IBRC-M 10906</strain>
    </source>
</reference>
<keyword evidence="3" id="KW-1185">Reference proteome</keyword>
<evidence type="ECO:0000256" key="1">
    <source>
        <dbReference type="SAM" id="SignalP"/>
    </source>
</evidence>
<protein>
    <recommendedName>
        <fullName evidence="4">LppX_LprAFG lipoprotein</fullName>
    </recommendedName>
</protein>
<dbReference type="InterPro" id="IPR029046">
    <property type="entry name" value="LolA/LolB/LppX"/>
</dbReference>
<feature type="chain" id="PRO_5045576706" description="LppX_LprAFG lipoprotein" evidence="1">
    <location>
        <begin position="22"/>
        <end position="279"/>
    </location>
</feature>
<dbReference type="SUPFAM" id="SSF89392">
    <property type="entry name" value="Prokaryotic lipoproteins and lipoprotein localization factors"/>
    <property type="match status" value="1"/>
</dbReference>
<name>A0ABW5WFV6_9PSEU</name>
<comment type="caution">
    <text evidence="2">The sequence shown here is derived from an EMBL/GenBank/DDBJ whole genome shotgun (WGS) entry which is preliminary data.</text>
</comment>
<keyword evidence="1" id="KW-0732">Signal</keyword>
<gene>
    <name evidence="2" type="ORF">ACFS2C_21335</name>
</gene>
<dbReference type="Proteomes" id="UP001597478">
    <property type="component" value="Unassembled WGS sequence"/>
</dbReference>
<proteinExistence type="predicted"/>
<organism evidence="2 3">
    <name type="scientific">Prauserella oleivorans</name>
    <dbReference type="NCBI Taxonomy" id="1478153"/>
    <lineage>
        <taxon>Bacteria</taxon>
        <taxon>Bacillati</taxon>
        <taxon>Actinomycetota</taxon>
        <taxon>Actinomycetes</taxon>
        <taxon>Pseudonocardiales</taxon>
        <taxon>Pseudonocardiaceae</taxon>
        <taxon>Prauserella</taxon>
    </lineage>
</organism>
<dbReference type="RefSeq" id="WP_377384481.1">
    <property type="nucleotide sequence ID" value="NZ_JBHSAN010000003.1"/>
</dbReference>